<reference evidence="2" key="1">
    <citation type="submission" date="2021-03" db="EMBL/GenBank/DDBJ databases">
        <title>Antimicrobial resistance genes in bacteria isolated from Japanese honey, and their potential for conferring macrolide and lincosamide resistance in the American foulbrood pathogen Paenibacillus larvae.</title>
        <authorList>
            <person name="Okamoto M."/>
            <person name="Kumagai M."/>
            <person name="Kanamori H."/>
            <person name="Takamatsu D."/>
        </authorList>
    </citation>
    <scope>NUCLEOTIDE SEQUENCE</scope>
    <source>
        <strain evidence="2">J43TS3</strain>
    </source>
</reference>
<dbReference type="Pfam" id="PF01381">
    <property type="entry name" value="HTH_3"/>
    <property type="match status" value="1"/>
</dbReference>
<feature type="domain" description="HTH cro/C1-type" evidence="1">
    <location>
        <begin position="16"/>
        <end position="71"/>
    </location>
</feature>
<dbReference type="SUPFAM" id="SSF47413">
    <property type="entry name" value="lambda repressor-like DNA-binding domains"/>
    <property type="match status" value="1"/>
</dbReference>
<organism evidence="2 3">
    <name type="scientific">Ornithinibacillus bavariensis</name>
    <dbReference type="NCBI Taxonomy" id="545502"/>
    <lineage>
        <taxon>Bacteria</taxon>
        <taxon>Bacillati</taxon>
        <taxon>Bacillota</taxon>
        <taxon>Bacilli</taxon>
        <taxon>Bacillales</taxon>
        <taxon>Bacillaceae</taxon>
        <taxon>Ornithinibacillus</taxon>
    </lineage>
</organism>
<dbReference type="InterPro" id="IPR001387">
    <property type="entry name" value="Cro/C1-type_HTH"/>
</dbReference>
<name>A0A919XAY3_9BACI</name>
<dbReference type="Gene3D" id="1.10.260.40">
    <property type="entry name" value="lambda repressor-like DNA-binding domains"/>
    <property type="match status" value="1"/>
</dbReference>
<dbReference type="InterPro" id="IPR010982">
    <property type="entry name" value="Lambda_DNA-bd_dom_sf"/>
</dbReference>
<dbReference type="EMBL" id="BORP01000006">
    <property type="protein sequence ID" value="GIO28289.1"/>
    <property type="molecule type" value="Genomic_DNA"/>
</dbReference>
<dbReference type="PROSITE" id="PS50943">
    <property type="entry name" value="HTH_CROC1"/>
    <property type="match status" value="1"/>
</dbReference>
<dbReference type="GO" id="GO:0003677">
    <property type="term" value="F:DNA binding"/>
    <property type="evidence" value="ECO:0007669"/>
    <property type="project" value="InterPro"/>
</dbReference>
<dbReference type="SMART" id="SM00530">
    <property type="entry name" value="HTH_XRE"/>
    <property type="match status" value="1"/>
</dbReference>
<evidence type="ECO:0000313" key="3">
    <source>
        <dbReference type="Proteomes" id="UP000676917"/>
    </source>
</evidence>
<evidence type="ECO:0000259" key="1">
    <source>
        <dbReference type="PROSITE" id="PS50943"/>
    </source>
</evidence>
<proteinExistence type="predicted"/>
<sequence length="89" mass="10445">MEKEQLKLISDLFGNELRKHRMVDRDITQERFAQDTGIGPEHIGEIERGVKLPRIETLLRLRNAGVDINRIFDHIIKELNSRGLDIRKE</sequence>
<dbReference type="RefSeq" id="WP_244853645.1">
    <property type="nucleotide sequence ID" value="NZ_BORP01000006.1"/>
</dbReference>
<protein>
    <recommendedName>
        <fullName evidence="1">HTH cro/C1-type domain-containing protein</fullName>
    </recommendedName>
</protein>
<comment type="caution">
    <text evidence="2">The sequence shown here is derived from an EMBL/GenBank/DDBJ whole genome shotgun (WGS) entry which is preliminary data.</text>
</comment>
<evidence type="ECO:0000313" key="2">
    <source>
        <dbReference type="EMBL" id="GIO28289.1"/>
    </source>
</evidence>
<dbReference type="Proteomes" id="UP000676917">
    <property type="component" value="Unassembled WGS sequence"/>
</dbReference>
<dbReference type="AlphaFoldDB" id="A0A919XAY3"/>
<keyword evidence="3" id="KW-1185">Reference proteome</keyword>
<dbReference type="CDD" id="cd00093">
    <property type="entry name" value="HTH_XRE"/>
    <property type="match status" value="1"/>
</dbReference>
<gene>
    <name evidence="2" type="ORF">J43TS3_29000</name>
</gene>
<accession>A0A919XAY3</accession>